<proteinExistence type="predicted"/>
<organism evidence="2 3">
    <name type="scientific">Paraburkholderia ribeironis</name>
    <dbReference type="NCBI Taxonomy" id="1247936"/>
    <lineage>
        <taxon>Bacteria</taxon>
        <taxon>Pseudomonadati</taxon>
        <taxon>Pseudomonadota</taxon>
        <taxon>Betaproteobacteria</taxon>
        <taxon>Burkholderiales</taxon>
        <taxon>Burkholderiaceae</taxon>
        <taxon>Paraburkholderia</taxon>
    </lineage>
</organism>
<evidence type="ECO:0000313" key="3">
    <source>
        <dbReference type="Proteomes" id="UP000187012"/>
    </source>
</evidence>
<keyword evidence="3" id="KW-1185">Reference proteome</keyword>
<reference evidence="2 3" key="1">
    <citation type="submission" date="2016-12" db="EMBL/GenBank/DDBJ databases">
        <authorList>
            <person name="Song W.-J."/>
            <person name="Kurnit D.M."/>
        </authorList>
    </citation>
    <scope>NUCLEOTIDE SEQUENCE [LARGE SCALE GENOMIC DNA]</scope>
    <source>
        <strain evidence="2 3">STM7296</strain>
    </source>
</reference>
<feature type="region of interest" description="Disordered" evidence="1">
    <location>
        <begin position="1"/>
        <end position="43"/>
    </location>
</feature>
<dbReference type="EMBL" id="CYGX02000011">
    <property type="protein sequence ID" value="SIT37249.1"/>
    <property type="molecule type" value="Genomic_DNA"/>
</dbReference>
<dbReference type="STRING" id="1247936.BN2475_110001"/>
<accession>A0A1N7RQC3</accession>
<gene>
    <name evidence="2" type="ORF">BN2475_110001</name>
</gene>
<dbReference type="AlphaFoldDB" id="A0A1N7RQC3"/>
<sequence>MQAPSGLARISLFRAPETGARGSGKASSGKAFGGAGRAVSQKKPVDGVAKVLHNSAADAATQTEAVPGGG</sequence>
<dbReference type="Proteomes" id="UP000187012">
    <property type="component" value="Unassembled WGS sequence"/>
</dbReference>
<protein>
    <submittedName>
        <fullName evidence="2">Uncharacterized protein</fullName>
    </submittedName>
</protein>
<evidence type="ECO:0000256" key="1">
    <source>
        <dbReference type="SAM" id="MobiDB-lite"/>
    </source>
</evidence>
<evidence type="ECO:0000313" key="2">
    <source>
        <dbReference type="EMBL" id="SIT37249.1"/>
    </source>
</evidence>
<name>A0A1N7RQC3_9BURK</name>
<feature type="compositionally biased region" description="Low complexity" evidence="1">
    <location>
        <begin position="19"/>
        <end position="30"/>
    </location>
</feature>